<gene>
    <name evidence="1" type="ORF">OLC1_LOCUS24500</name>
</gene>
<dbReference type="Proteomes" id="UP001161247">
    <property type="component" value="Chromosome 9"/>
</dbReference>
<name>A0AAV1EG75_OLDCO</name>
<dbReference type="EMBL" id="OX459126">
    <property type="protein sequence ID" value="CAI9118691.1"/>
    <property type="molecule type" value="Genomic_DNA"/>
</dbReference>
<organism evidence="1 2">
    <name type="scientific">Oldenlandia corymbosa var. corymbosa</name>
    <dbReference type="NCBI Taxonomy" id="529605"/>
    <lineage>
        <taxon>Eukaryota</taxon>
        <taxon>Viridiplantae</taxon>
        <taxon>Streptophyta</taxon>
        <taxon>Embryophyta</taxon>
        <taxon>Tracheophyta</taxon>
        <taxon>Spermatophyta</taxon>
        <taxon>Magnoliopsida</taxon>
        <taxon>eudicotyledons</taxon>
        <taxon>Gunneridae</taxon>
        <taxon>Pentapetalae</taxon>
        <taxon>asterids</taxon>
        <taxon>lamiids</taxon>
        <taxon>Gentianales</taxon>
        <taxon>Rubiaceae</taxon>
        <taxon>Rubioideae</taxon>
        <taxon>Spermacoceae</taxon>
        <taxon>Hedyotis-Oldenlandia complex</taxon>
        <taxon>Oldenlandia</taxon>
    </lineage>
</organism>
<protein>
    <submittedName>
        <fullName evidence="1">OLC1v1020291C1</fullName>
    </submittedName>
</protein>
<proteinExistence type="predicted"/>
<dbReference type="AlphaFoldDB" id="A0AAV1EG75"/>
<keyword evidence="2" id="KW-1185">Reference proteome</keyword>
<evidence type="ECO:0000313" key="2">
    <source>
        <dbReference type="Proteomes" id="UP001161247"/>
    </source>
</evidence>
<sequence length="135" mass="15028">MDFWGLNDRHCFCVLFEASGDSDGHSNSLEDSESLMWLNTHGGALPIANAQDDDAESSSCDDYGYMLMTDSHMSNEFKYQSFGTNSEDDDVEDGAISSGMLVEGSSMRNNREVDEADHIGDMLFWMMCLEGGYPY</sequence>
<accession>A0AAV1EG75</accession>
<reference evidence="1" key="1">
    <citation type="submission" date="2023-03" db="EMBL/GenBank/DDBJ databases">
        <authorList>
            <person name="Julca I."/>
        </authorList>
    </citation>
    <scope>NUCLEOTIDE SEQUENCE</scope>
</reference>
<evidence type="ECO:0000313" key="1">
    <source>
        <dbReference type="EMBL" id="CAI9118691.1"/>
    </source>
</evidence>